<sequence length="79" mass="9377">MLEKEYKYYKKNKKELLEKYNNKFIVIKNDEVIGAYSSEEDAYNNTIKTNKLGTFLIKQCLADDKEEIQTFHSRVAFSL</sequence>
<proteinExistence type="predicted"/>
<protein>
    <recommendedName>
        <fullName evidence="3">DUF5678 domain-containing protein</fullName>
    </recommendedName>
</protein>
<dbReference type="EMBL" id="PFAR01000002">
    <property type="protein sequence ID" value="PIR93533.1"/>
    <property type="molecule type" value="Genomic_DNA"/>
</dbReference>
<accession>A0A2H0V373</accession>
<dbReference type="Proteomes" id="UP000228626">
    <property type="component" value="Unassembled WGS sequence"/>
</dbReference>
<comment type="caution">
    <text evidence="1">The sequence shown here is derived from an EMBL/GenBank/DDBJ whole genome shotgun (WGS) entry which is preliminary data.</text>
</comment>
<reference evidence="2" key="1">
    <citation type="submission" date="2017-09" db="EMBL/GenBank/DDBJ databases">
        <title>Depth-based differentiation of microbial function through sediment-hosted aquifers and enrichment of novel symbionts in the deep terrestrial subsurface.</title>
        <authorList>
            <person name="Probst A.J."/>
            <person name="Ladd B."/>
            <person name="Jarett J.K."/>
            <person name="Geller-Mcgrath D.E."/>
            <person name="Sieber C.M.K."/>
            <person name="Emerson J.B."/>
            <person name="Anantharaman K."/>
            <person name="Thomas B.C."/>
            <person name="Malmstrom R."/>
            <person name="Stieglmeier M."/>
            <person name="Klingl A."/>
            <person name="Woyke T."/>
            <person name="Ryan C.M."/>
            <person name="Banfield J.F."/>
        </authorList>
    </citation>
    <scope>NUCLEOTIDE SEQUENCE [LARGE SCALE GENOMIC DNA]</scope>
</reference>
<dbReference type="AlphaFoldDB" id="A0A2H0V373"/>
<name>A0A2H0V373_9BACT</name>
<evidence type="ECO:0008006" key="3">
    <source>
        <dbReference type="Google" id="ProtNLM"/>
    </source>
</evidence>
<evidence type="ECO:0000313" key="2">
    <source>
        <dbReference type="Proteomes" id="UP000228626"/>
    </source>
</evidence>
<evidence type="ECO:0000313" key="1">
    <source>
        <dbReference type="EMBL" id="PIR93533.1"/>
    </source>
</evidence>
<gene>
    <name evidence="1" type="ORF">COT99_00185</name>
</gene>
<organism evidence="1 2">
    <name type="scientific">Candidatus Falkowbacteria bacterium CG10_big_fil_rev_8_21_14_0_10_43_10</name>
    <dbReference type="NCBI Taxonomy" id="1974567"/>
    <lineage>
        <taxon>Bacteria</taxon>
        <taxon>Candidatus Falkowiibacteriota</taxon>
    </lineage>
</organism>